<dbReference type="Gene3D" id="3.20.20.30">
    <property type="entry name" value="Luciferase-like domain"/>
    <property type="match status" value="1"/>
</dbReference>
<evidence type="ECO:0000259" key="2">
    <source>
        <dbReference type="Pfam" id="PF00296"/>
    </source>
</evidence>
<evidence type="ECO:0000313" key="3">
    <source>
        <dbReference type="EMBL" id="MDF0709207.1"/>
    </source>
</evidence>
<dbReference type="InterPro" id="IPR019949">
    <property type="entry name" value="CmoO-like"/>
</dbReference>
<dbReference type="SUPFAM" id="SSF51679">
    <property type="entry name" value="Bacterial luciferase-like"/>
    <property type="match status" value="1"/>
</dbReference>
<reference evidence="3 4" key="1">
    <citation type="submission" date="2023-03" db="EMBL/GenBank/DDBJ databases">
        <title>Muricauda XX sp. nov. and Muricauda XXX sp. nov., two novel species isolated from Okinawa Trough.</title>
        <authorList>
            <person name="Cao W."/>
            <person name="Deng X."/>
        </authorList>
    </citation>
    <scope>NUCLEOTIDE SEQUENCE [LARGE SCALE GENOMIC DNA]</scope>
    <source>
        <strain evidence="3 4">81s02</strain>
    </source>
</reference>
<dbReference type="Pfam" id="PF00296">
    <property type="entry name" value="Bac_luciferase"/>
    <property type="match status" value="1"/>
</dbReference>
<protein>
    <submittedName>
        <fullName evidence="3">LLM class flavin-dependent oxidoreductase</fullName>
    </submittedName>
</protein>
<organism evidence="3 4">
    <name type="scientific">Flagellimonas okinawensis</name>
    <dbReference type="NCBI Taxonomy" id="3031324"/>
    <lineage>
        <taxon>Bacteria</taxon>
        <taxon>Pseudomonadati</taxon>
        <taxon>Bacteroidota</taxon>
        <taxon>Flavobacteriia</taxon>
        <taxon>Flavobacteriales</taxon>
        <taxon>Flavobacteriaceae</taxon>
        <taxon>Flagellimonas</taxon>
    </lineage>
</organism>
<dbReference type="EMBL" id="JARFVA010000011">
    <property type="protein sequence ID" value="MDF0709207.1"/>
    <property type="molecule type" value="Genomic_DNA"/>
</dbReference>
<gene>
    <name evidence="3" type="ORF">PY091_18505</name>
</gene>
<evidence type="ECO:0000313" key="4">
    <source>
        <dbReference type="Proteomes" id="UP001217083"/>
    </source>
</evidence>
<dbReference type="InterPro" id="IPR050766">
    <property type="entry name" value="Bact_Lucif_Oxidored"/>
</dbReference>
<proteinExistence type="predicted"/>
<dbReference type="Proteomes" id="UP001217083">
    <property type="component" value="Unassembled WGS sequence"/>
</dbReference>
<feature type="domain" description="Luciferase-like" evidence="2">
    <location>
        <begin position="18"/>
        <end position="301"/>
    </location>
</feature>
<dbReference type="PANTHER" id="PTHR30137">
    <property type="entry name" value="LUCIFERASE-LIKE MONOOXYGENASE"/>
    <property type="match status" value="1"/>
</dbReference>
<name>A0ABT5XTJ2_9FLAO</name>
<comment type="caution">
    <text evidence="3">The sequence shown here is derived from an EMBL/GenBank/DDBJ whole genome shotgun (WGS) entry which is preliminary data.</text>
</comment>
<dbReference type="InterPro" id="IPR036661">
    <property type="entry name" value="Luciferase-like_sf"/>
</dbReference>
<keyword evidence="4" id="KW-1185">Reference proteome</keyword>
<dbReference type="NCBIfam" id="TIGR03558">
    <property type="entry name" value="oxido_grp_1"/>
    <property type="match status" value="1"/>
</dbReference>
<dbReference type="InterPro" id="IPR011251">
    <property type="entry name" value="Luciferase-like_dom"/>
</dbReference>
<dbReference type="RefSeq" id="WP_275650967.1">
    <property type="nucleotide sequence ID" value="NZ_JARFVA010000011.1"/>
</dbReference>
<sequence length="343" mass="37774">MNSKKTAYSILELAVLPKDSSVDQVYANTVALAQRAESLGYSRMWFAEHHNMPAITSSAPDLLIGHVAQQTKTIRLGSGGVMLPNHSPFIVAERFGTLANLFPGRIDLGLGRAPGTDQPTAKAINPGFIEATHSFPNDIEKIQTYFSKANRTSKVRVPLAEGVDVPIYILGSSTSSARLAAQKGLPYAFASHFATAQLFNALEIYRDQFQPSEVLEKPYVIAGINAIVSETDEEAERLYTSGLRMVINILSGTTSQYIEPPTDMSTGLKEVRQHPAIMQMTRYSFVGSKETVKEQVREFLELTKADELMVSSIMYDTNQRIRSAELFAEVMEEIDQGAEVAMD</sequence>
<comment type="similarity">
    <text evidence="1">To bacterial alkanal monooxygenase alpha and beta chains.</text>
</comment>
<accession>A0ABT5XTJ2</accession>
<dbReference type="PANTHER" id="PTHR30137:SF6">
    <property type="entry name" value="LUCIFERASE-LIKE MONOOXYGENASE"/>
    <property type="match status" value="1"/>
</dbReference>
<evidence type="ECO:0000256" key="1">
    <source>
        <dbReference type="ARBA" id="ARBA00007789"/>
    </source>
</evidence>